<dbReference type="Proteomes" id="UP000005337">
    <property type="component" value="Unassembled WGS sequence"/>
</dbReference>
<reference evidence="1 2" key="1">
    <citation type="submission" date="2007-07" db="EMBL/GenBank/DDBJ databases">
        <title>Annotation of Clostridium perfringens E str. JGS1987.</title>
        <authorList>
            <person name="Paulsen I."/>
            <person name="Sebastian Y."/>
        </authorList>
    </citation>
    <scope>NUCLEOTIDE SEQUENCE [LARGE SCALE GENOMIC DNA]</scope>
    <source>
        <strain evidence="2">E str. JGS1987</strain>
    </source>
</reference>
<proteinExistence type="predicted"/>
<dbReference type="AlphaFoldDB" id="B1BS34"/>
<gene>
    <name evidence="1" type="ORF">AC3_0277</name>
</gene>
<comment type="caution">
    <text evidence="1">The sequence shown here is derived from an EMBL/GenBank/DDBJ whole genome shotgun (WGS) entry which is preliminary data.</text>
</comment>
<sequence>MEFKIISLLNPIKFLKLKNSIKFLGFMSLTNEGKNKKGGFIL</sequence>
<organism evidence="1 2">
    <name type="scientific">Clostridium perfringens E str. JGS1987</name>
    <dbReference type="NCBI Taxonomy" id="451755"/>
    <lineage>
        <taxon>Bacteria</taxon>
        <taxon>Bacillati</taxon>
        <taxon>Bacillota</taxon>
        <taxon>Clostridia</taxon>
        <taxon>Eubacteriales</taxon>
        <taxon>Clostridiaceae</taxon>
        <taxon>Clostridium</taxon>
    </lineage>
</organism>
<evidence type="ECO:0000313" key="1">
    <source>
        <dbReference type="EMBL" id="EDT15499.1"/>
    </source>
</evidence>
<accession>B1BS34</accession>
<protein>
    <submittedName>
        <fullName evidence="1">Uncharacterized protein</fullName>
    </submittedName>
</protein>
<name>B1BS34_CLOPF</name>
<evidence type="ECO:0000313" key="2">
    <source>
        <dbReference type="Proteomes" id="UP000005337"/>
    </source>
</evidence>
<dbReference type="EMBL" id="ABDW01000009">
    <property type="protein sequence ID" value="EDT15499.1"/>
    <property type="molecule type" value="Genomic_DNA"/>
</dbReference>